<accession>G4YGK2</accession>
<keyword evidence="3" id="KW-1185">Reference proteome</keyword>
<evidence type="ECO:0000256" key="1">
    <source>
        <dbReference type="SAM" id="MobiDB-lite"/>
    </source>
</evidence>
<feature type="compositionally biased region" description="Basic and acidic residues" evidence="1">
    <location>
        <begin position="61"/>
        <end position="78"/>
    </location>
</feature>
<organism evidence="2 3">
    <name type="scientific">Phytophthora sojae (strain P6497)</name>
    <name type="common">Soybean stem and root rot agent</name>
    <name type="synonym">Phytophthora megasperma f. sp. glycines</name>
    <dbReference type="NCBI Taxonomy" id="1094619"/>
    <lineage>
        <taxon>Eukaryota</taxon>
        <taxon>Sar</taxon>
        <taxon>Stramenopiles</taxon>
        <taxon>Oomycota</taxon>
        <taxon>Peronosporomycetes</taxon>
        <taxon>Peronosporales</taxon>
        <taxon>Peronosporaceae</taxon>
        <taxon>Phytophthora</taxon>
    </lineage>
</organism>
<dbReference type="RefSeq" id="XP_009513812.1">
    <property type="nucleotide sequence ID" value="XM_009515517.1"/>
</dbReference>
<dbReference type="Proteomes" id="UP000002640">
    <property type="component" value="Unassembled WGS sequence"/>
</dbReference>
<dbReference type="KEGG" id="psoj:PHYSODRAFT_292862"/>
<sequence length="167" mass="17914">MFPCPVCLHRYTRLAYLKRHVCRGTPAQVCPRCGGPVVAAGAAALAVHQRTQGCARWAQEGYDKDREQRRRHADDRRGGSACGDRGLPAHERVVAARCVAPAPPQPAATPGVSDMSGGRAAGGRVHQPDPAWDGCQLPVARDERVTGRSIPSGMCDEIVRRQDASSK</sequence>
<dbReference type="InParanoid" id="G4YGK2"/>
<feature type="region of interest" description="Disordered" evidence="1">
    <location>
        <begin position="100"/>
        <end position="167"/>
    </location>
</feature>
<reference evidence="2 3" key="1">
    <citation type="journal article" date="2006" name="Science">
        <title>Phytophthora genome sequences uncover evolutionary origins and mechanisms of pathogenesis.</title>
        <authorList>
            <person name="Tyler B.M."/>
            <person name="Tripathy S."/>
            <person name="Zhang X."/>
            <person name="Dehal P."/>
            <person name="Jiang R.H."/>
            <person name="Aerts A."/>
            <person name="Arredondo F.D."/>
            <person name="Baxter L."/>
            <person name="Bensasson D."/>
            <person name="Beynon J.L."/>
            <person name="Chapman J."/>
            <person name="Damasceno C.M."/>
            <person name="Dorrance A.E."/>
            <person name="Dou D."/>
            <person name="Dickerman A.W."/>
            <person name="Dubchak I.L."/>
            <person name="Garbelotto M."/>
            <person name="Gijzen M."/>
            <person name="Gordon S.G."/>
            <person name="Govers F."/>
            <person name="Grunwald N.J."/>
            <person name="Huang W."/>
            <person name="Ivors K.L."/>
            <person name="Jones R.W."/>
            <person name="Kamoun S."/>
            <person name="Krampis K."/>
            <person name="Lamour K.H."/>
            <person name="Lee M.K."/>
            <person name="McDonald W.H."/>
            <person name="Medina M."/>
            <person name="Meijer H.J."/>
            <person name="Nordberg E.K."/>
            <person name="Maclean D.J."/>
            <person name="Ospina-Giraldo M.D."/>
            <person name="Morris P.F."/>
            <person name="Phuntumart V."/>
            <person name="Putnam N.H."/>
            <person name="Rash S."/>
            <person name="Rose J.K."/>
            <person name="Sakihama Y."/>
            <person name="Salamov A.A."/>
            <person name="Savidor A."/>
            <person name="Scheuring C.F."/>
            <person name="Smith B.M."/>
            <person name="Sobral B.W."/>
            <person name="Terry A."/>
            <person name="Torto-Alalibo T.A."/>
            <person name="Win J."/>
            <person name="Xu Z."/>
            <person name="Zhang H."/>
            <person name="Grigoriev I.V."/>
            <person name="Rokhsar D.S."/>
            <person name="Boore J.L."/>
        </authorList>
    </citation>
    <scope>NUCLEOTIDE SEQUENCE [LARGE SCALE GENOMIC DNA]</scope>
    <source>
        <strain evidence="2 3">P6497</strain>
    </source>
</reference>
<gene>
    <name evidence="2" type="ORF">PHYSODRAFT_292862</name>
</gene>
<feature type="region of interest" description="Disordered" evidence="1">
    <location>
        <begin position="60"/>
        <end position="87"/>
    </location>
</feature>
<proteinExistence type="predicted"/>
<evidence type="ECO:0000313" key="2">
    <source>
        <dbReference type="EMBL" id="EGZ26537.1"/>
    </source>
</evidence>
<evidence type="ECO:0000313" key="3">
    <source>
        <dbReference type="Proteomes" id="UP000002640"/>
    </source>
</evidence>
<protein>
    <submittedName>
        <fullName evidence="2">Uncharacterized protein</fullName>
    </submittedName>
</protein>
<feature type="compositionally biased region" description="Basic and acidic residues" evidence="1">
    <location>
        <begin position="157"/>
        <end position="167"/>
    </location>
</feature>
<dbReference type="GeneID" id="20640912"/>
<dbReference type="EMBL" id="JH159151">
    <property type="protein sequence ID" value="EGZ26537.1"/>
    <property type="molecule type" value="Genomic_DNA"/>
</dbReference>
<dbReference type="AlphaFoldDB" id="G4YGK2"/>
<name>G4YGK2_PHYSP</name>